<reference evidence="6" key="1">
    <citation type="submission" date="2016-10" db="EMBL/GenBank/DDBJ databases">
        <authorList>
            <person name="Varghese N."/>
            <person name="Submissions S."/>
        </authorList>
    </citation>
    <scope>NUCLEOTIDE SEQUENCE [LARGE SCALE GENOMIC DNA]</scope>
    <source>
        <strain evidence="6">DSM 45722</strain>
    </source>
</reference>
<dbReference type="EMBL" id="FMUH01000008">
    <property type="protein sequence ID" value="SCX59939.1"/>
    <property type="molecule type" value="Genomic_DNA"/>
</dbReference>
<sequence>MERTQGSAETGEVDPAEAFAADVFSRACTSRGALEHVTGKWSLLALTALLDAPHRFGELRRRVDGVSEKMLSQSLQGLERDGWVHREVRSSIPPHVEYRLTPAGAELAPRLLALVTFVEDHMPEVHRAREDHDSRS</sequence>
<dbReference type="Gene3D" id="1.10.10.10">
    <property type="entry name" value="Winged helix-like DNA-binding domain superfamily/Winged helix DNA-binding domain"/>
    <property type="match status" value="1"/>
</dbReference>
<dbReference type="OrthoDB" id="370168at2"/>
<gene>
    <name evidence="5" type="ORF">SAMN03159343_4028</name>
</gene>
<keyword evidence="6" id="KW-1185">Reference proteome</keyword>
<dbReference type="InterPro" id="IPR036388">
    <property type="entry name" value="WH-like_DNA-bd_sf"/>
</dbReference>
<keyword evidence="3" id="KW-0804">Transcription</keyword>
<name>A0A1G4Z2P9_9ACTN</name>
<feature type="domain" description="HTH hxlR-type" evidence="4">
    <location>
        <begin position="28"/>
        <end position="126"/>
    </location>
</feature>
<organism evidence="5 6">
    <name type="scientific">Klenkia marina</name>
    <dbReference type="NCBI Taxonomy" id="1960309"/>
    <lineage>
        <taxon>Bacteria</taxon>
        <taxon>Bacillati</taxon>
        <taxon>Actinomycetota</taxon>
        <taxon>Actinomycetes</taxon>
        <taxon>Geodermatophilales</taxon>
        <taxon>Geodermatophilaceae</taxon>
        <taxon>Klenkia</taxon>
    </lineage>
</organism>
<dbReference type="RefSeq" id="WP_092807714.1">
    <property type="nucleotide sequence ID" value="NZ_FMUH01000008.1"/>
</dbReference>
<evidence type="ECO:0000256" key="2">
    <source>
        <dbReference type="ARBA" id="ARBA00023125"/>
    </source>
</evidence>
<dbReference type="GO" id="GO:0003677">
    <property type="term" value="F:DNA binding"/>
    <property type="evidence" value="ECO:0007669"/>
    <property type="project" value="UniProtKB-KW"/>
</dbReference>
<evidence type="ECO:0000259" key="4">
    <source>
        <dbReference type="PROSITE" id="PS51118"/>
    </source>
</evidence>
<dbReference type="PANTHER" id="PTHR33204">
    <property type="entry name" value="TRANSCRIPTIONAL REGULATOR, MARR FAMILY"/>
    <property type="match status" value="1"/>
</dbReference>
<dbReference type="SUPFAM" id="SSF46785">
    <property type="entry name" value="Winged helix' DNA-binding domain"/>
    <property type="match status" value="1"/>
</dbReference>
<dbReference type="InterPro" id="IPR002577">
    <property type="entry name" value="HTH_HxlR"/>
</dbReference>
<dbReference type="STRING" id="1960309.SAMN03159343_4028"/>
<keyword evidence="1" id="KW-0805">Transcription regulation</keyword>
<keyword evidence="2" id="KW-0238">DNA-binding</keyword>
<proteinExistence type="predicted"/>
<evidence type="ECO:0000313" key="6">
    <source>
        <dbReference type="Proteomes" id="UP000198981"/>
    </source>
</evidence>
<accession>A0A1G4Z2P9</accession>
<dbReference type="PANTHER" id="PTHR33204:SF37">
    <property type="entry name" value="HTH-TYPE TRANSCRIPTIONAL REGULATOR YODB"/>
    <property type="match status" value="1"/>
</dbReference>
<dbReference type="InterPro" id="IPR036390">
    <property type="entry name" value="WH_DNA-bd_sf"/>
</dbReference>
<dbReference type="PROSITE" id="PS51118">
    <property type="entry name" value="HTH_HXLR"/>
    <property type="match status" value="1"/>
</dbReference>
<evidence type="ECO:0000256" key="3">
    <source>
        <dbReference type="ARBA" id="ARBA00023163"/>
    </source>
</evidence>
<dbReference type="Pfam" id="PF01638">
    <property type="entry name" value="HxlR"/>
    <property type="match status" value="1"/>
</dbReference>
<dbReference type="Proteomes" id="UP000198981">
    <property type="component" value="Unassembled WGS sequence"/>
</dbReference>
<dbReference type="AlphaFoldDB" id="A0A1G4Z2P9"/>
<evidence type="ECO:0000256" key="1">
    <source>
        <dbReference type="ARBA" id="ARBA00023015"/>
    </source>
</evidence>
<evidence type="ECO:0000313" key="5">
    <source>
        <dbReference type="EMBL" id="SCX59939.1"/>
    </source>
</evidence>
<protein>
    <submittedName>
        <fullName evidence="5">Transcriptional regulator, HxlR family</fullName>
    </submittedName>
</protein>